<keyword evidence="5 11" id="KW-0067">ATP-binding</keyword>
<dbReference type="Gene3D" id="1.20.1560.10">
    <property type="entry name" value="ABC transporter type 1, transmembrane domain"/>
    <property type="match status" value="1"/>
</dbReference>
<dbReference type="FunFam" id="3.40.50.300:FF:000287">
    <property type="entry name" value="Multidrug ABC transporter ATP-binding protein"/>
    <property type="match status" value="1"/>
</dbReference>
<evidence type="ECO:0000313" key="11">
    <source>
        <dbReference type="EMBL" id="SFH54022.1"/>
    </source>
</evidence>
<dbReference type="InterPro" id="IPR003593">
    <property type="entry name" value="AAA+_ATPase"/>
</dbReference>
<protein>
    <submittedName>
        <fullName evidence="11">ATP-binding cassette, subfamily B/ATP-binding cassette, subfamily B, MsbA</fullName>
    </submittedName>
</protein>
<dbReference type="InterPro" id="IPR027417">
    <property type="entry name" value="P-loop_NTPase"/>
</dbReference>
<name>A0A1I3AVG7_9FIRM</name>
<dbReference type="Gene3D" id="3.40.50.300">
    <property type="entry name" value="P-loop containing nucleotide triphosphate hydrolases"/>
    <property type="match status" value="1"/>
</dbReference>
<feature type="transmembrane region" description="Helical" evidence="8">
    <location>
        <begin position="227"/>
        <end position="245"/>
    </location>
</feature>
<keyword evidence="6 8" id="KW-1133">Transmembrane helix</keyword>
<dbReference type="InterPro" id="IPR003439">
    <property type="entry name" value="ABC_transporter-like_ATP-bd"/>
</dbReference>
<sequence>MSTFLEEEKIEKAYDSTLMKRLLQYAKPYTVLLLIAVILLSFTAFAELAQPYLFKIAIDDHINYSEKEYTLDSELALHFNHYETGDIIRVMRDNQNFYLNHIHDENRLSSEQVTALRSQDTSSVRTLGLILIGIYFIAFFLNFAQVYILNYASNKIIFSIRHDLFSHLQHMSISFYDNQPIGRLLTRVTNDTETLYEMYTNVLVNLFKDLFLLIGIIIVMLSLNTQLALITFSMIPVILLFSYFFRSKVRKAYREVRMRLANVNSSLNENISGVQTTHIFKREEQQYSHFVKLNNSLLKANERETLISAFFRPGVEFLYSLSIALIIYYGGGLVMNQTIEFGVLFAFINYIRQFFQPINNLTEKYNILQSAMASSERIFELMDQPPQIVNKPNPQKPQTIKGHIEFKNVWFAYNNKDWILKNVTFEIQPGESIAFVGATGAGKTSIINVLSRFYDVQSGNILIDGIDIKDYDQQCLRNHIGIVQQDMFLFSGTIADNISMNQNDMPLQQIQHFAKKVHANHFIEKLPNGYLEPVMERGRNFSTGQQQLISFARTLAANPSILVLDEATAHIDTETESYIQQAIPELMKSRTTLAVAHRLSTIQHCDNIIVLHKGEVVEMGKHQDLLRNKAHYYKLYKLQYQSIYNPHSVSS</sequence>
<dbReference type="InterPro" id="IPR011527">
    <property type="entry name" value="ABC1_TM_dom"/>
</dbReference>
<dbReference type="PANTHER" id="PTHR43394:SF1">
    <property type="entry name" value="ATP-BINDING CASSETTE SUB-FAMILY B MEMBER 10, MITOCHONDRIAL"/>
    <property type="match status" value="1"/>
</dbReference>
<dbReference type="PROSITE" id="PS50893">
    <property type="entry name" value="ABC_TRANSPORTER_2"/>
    <property type="match status" value="1"/>
</dbReference>
<dbReference type="Pfam" id="PF00005">
    <property type="entry name" value="ABC_tran"/>
    <property type="match status" value="1"/>
</dbReference>
<dbReference type="SMART" id="SM00382">
    <property type="entry name" value="AAA"/>
    <property type="match status" value="1"/>
</dbReference>
<dbReference type="InterPro" id="IPR036640">
    <property type="entry name" value="ABC1_TM_sf"/>
</dbReference>
<evidence type="ECO:0000256" key="8">
    <source>
        <dbReference type="SAM" id="Phobius"/>
    </source>
</evidence>
<organism evidence="11 12">
    <name type="scientific">Tindallia magadiensis</name>
    <dbReference type="NCBI Taxonomy" id="69895"/>
    <lineage>
        <taxon>Bacteria</taxon>
        <taxon>Bacillati</taxon>
        <taxon>Bacillota</taxon>
        <taxon>Clostridia</taxon>
        <taxon>Peptostreptococcales</taxon>
        <taxon>Tindalliaceae</taxon>
        <taxon>Tindallia</taxon>
    </lineage>
</organism>
<dbReference type="InterPro" id="IPR039421">
    <property type="entry name" value="Type_1_exporter"/>
</dbReference>
<evidence type="ECO:0000256" key="7">
    <source>
        <dbReference type="ARBA" id="ARBA00023136"/>
    </source>
</evidence>
<evidence type="ECO:0000256" key="1">
    <source>
        <dbReference type="ARBA" id="ARBA00004651"/>
    </source>
</evidence>
<dbReference type="AlphaFoldDB" id="A0A1I3AVG7"/>
<keyword evidence="12" id="KW-1185">Reference proteome</keyword>
<evidence type="ECO:0000256" key="2">
    <source>
        <dbReference type="ARBA" id="ARBA00022448"/>
    </source>
</evidence>
<keyword evidence="4" id="KW-0547">Nucleotide-binding</keyword>
<evidence type="ECO:0000256" key="5">
    <source>
        <dbReference type="ARBA" id="ARBA00022840"/>
    </source>
</evidence>
<dbReference type="OrthoDB" id="9762778at2"/>
<dbReference type="RefSeq" id="WP_093369154.1">
    <property type="nucleotide sequence ID" value="NZ_FOQA01000001.1"/>
</dbReference>
<feature type="transmembrane region" description="Helical" evidence="8">
    <location>
        <begin position="317"/>
        <end position="335"/>
    </location>
</feature>
<keyword evidence="2" id="KW-0813">Transport</keyword>
<gene>
    <name evidence="11" type="ORF">SAMN05192551_101428</name>
</gene>
<dbReference type="STRING" id="69895.SAMN05192551_101428"/>
<evidence type="ECO:0000256" key="6">
    <source>
        <dbReference type="ARBA" id="ARBA00022989"/>
    </source>
</evidence>
<dbReference type="Pfam" id="PF00664">
    <property type="entry name" value="ABC_membrane"/>
    <property type="match status" value="1"/>
</dbReference>
<comment type="subcellular location">
    <subcellularLocation>
        <location evidence="1">Cell membrane</location>
        <topology evidence="1">Multi-pass membrane protein</topology>
    </subcellularLocation>
</comment>
<keyword evidence="7 8" id="KW-0472">Membrane</keyword>
<dbReference type="SUPFAM" id="SSF52540">
    <property type="entry name" value="P-loop containing nucleoside triphosphate hydrolases"/>
    <property type="match status" value="1"/>
</dbReference>
<evidence type="ECO:0000259" key="10">
    <source>
        <dbReference type="PROSITE" id="PS50929"/>
    </source>
</evidence>
<dbReference type="PROSITE" id="PS50929">
    <property type="entry name" value="ABC_TM1F"/>
    <property type="match status" value="1"/>
</dbReference>
<dbReference type="GO" id="GO:0015421">
    <property type="term" value="F:ABC-type oligopeptide transporter activity"/>
    <property type="evidence" value="ECO:0007669"/>
    <property type="project" value="TreeGrafter"/>
</dbReference>
<reference evidence="12" key="1">
    <citation type="submission" date="2016-10" db="EMBL/GenBank/DDBJ databases">
        <authorList>
            <person name="Varghese N."/>
            <person name="Submissions S."/>
        </authorList>
    </citation>
    <scope>NUCLEOTIDE SEQUENCE [LARGE SCALE GENOMIC DNA]</scope>
    <source>
        <strain evidence="12">Z-7934</strain>
    </source>
</reference>
<feature type="transmembrane region" description="Helical" evidence="8">
    <location>
        <begin position="202"/>
        <end position="221"/>
    </location>
</feature>
<dbReference type="GO" id="GO:0016887">
    <property type="term" value="F:ATP hydrolysis activity"/>
    <property type="evidence" value="ECO:0007669"/>
    <property type="project" value="InterPro"/>
</dbReference>
<feature type="transmembrane region" description="Helical" evidence="8">
    <location>
        <begin position="29"/>
        <end position="46"/>
    </location>
</feature>
<dbReference type="GO" id="GO:0005524">
    <property type="term" value="F:ATP binding"/>
    <property type="evidence" value="ECO:0007669"/>
    <property type="project" value="UniProtKB-KW"/>
</dbReference>
<evidence type="ECO:0000259" key="9">
    <source>
        <dbReference type="PROSITE" id="PS50893"/>
    </source>
</evidence>
<evidence type="ECO:0000256" key="3">
    <source>
        <dbReference type="ARBA" id="ARBA00022692"/>
    </source>
</evidence>
<evidence type="ECO:0000256" key="4">
    <source>
        <dbReference type="ARBA" id="ARBA00022741"/>
    </source>
</evidence>
<feature type="domain" description="ABC transporter" evidence="9">
    <location>
        <begin position="404"/>
        <end position="638"/>
    </location>
</feature>
<dbReference type="PANTHER" id="PTHR43394">
    <property type="entry name" value="ATP-DEPENDENT PERMEASE MDL1, MITOCHONDRIAL"/>
    <property type="match status" value="1"/>
</dbReference>
<feature type="domain" description="ABC transmembrane type-1" evidence="10">
    <location>
        <begin position="34"/>
        <end position="370"/>
    </location>
</feature>
<accession>A0A1I3AVG7</accession>
<proteinExistence type="predicted"/>
<keyword evidence="3 8" id="KW-0812">Transmembrane</keyword>
<dbReference type="Proteomes" id="UP000199287">
    <property type="component" value="Unassembled WGS sequence"/>
</dbReference>
<dbReference type="GO" id="GO:0005886">
    <property type="term" value="C:plasma membrane"/>
    <property type="evidence" value="ECO:0007669"/>
    <property type="project" value="UniProtKB-SubCell"/>
</dbReference>
<dbReference type="CDD" id="cd18544">
    <property type="entry name" value="ABC_6TM_TmrA_like"/>
    <property type="match status" value="1"/>
</dbReference>
<feature type="transmembrane region" description="Helical" evidence="8">
    <location>
        <begin position="127"/>
        <end position="149"/>
    </location>
</feature>
<dbReference type="EMBL" id="FOQA01000001">
    <property type="protein sequence ID" value="SFH54022.1"/>
    <property type="molecule type" value="Genomic_DNA"/>
</dbReference>
<dbReference type="SUPFAM" id="SSF90123">
    <property type="entry name" value="ABC transporter transmembrane region"/>
    <property type="match status" value="1"/>
</dbReference>
<evidence type="ECO:0000313" key="12">
    <source>
        <dbReference type="Proteomes" id="UP000199287"/>
    </source>
</evidence>
<dbReference type="CDD" id="cd03254">
    <property type="entry name" value="ABCC_Glucan_exporter_like"/>
    <property type="match status" value="1"/>
</dbReference>